<evidence type="ECO:0000256" key="8">
    <source>
        <dbReference type="ARBA" id="ARBA00023012"/>
    </source>
</evidence>
<evidence type="ECO:0000256" key="3">
    <source>
        <dbReference type="ARBA" id="ARBA00022553"/>
    </source>
</evidence>
<dbReference type="Gene3D" id="3.30.565.10">
    <property type="entry name" value="Histidine kinase-like ATPase, C-terminal domain"/>
    <property type="match status" value="1"/>
</dbReference>
<dbReference type="InterPro" id="IPR003661">
    <property type="entry name" value="HisK_dim/P_dom"/>
</dbReference>
<feature type="transmembrane region" description="Helical" evidence="9">
    <location>
        <begin position="207"/>
        <end position="228"/>
    </location>
</feature>
<evidence type="ECO:0000256" key="4">
    <source>
        <dbReference type="ARBA" id="ARBA00022679"/>
    </source>
</evidence>
<dbReference type="Pfam" id="PF00512">
    <property type="entry name" value="HisKA"/>
    <property type="match status" value="1"/>
</dbReference>
<dbReference type="GO" id="GO:0005524">
    <property type="term" value="F:ATP binding"/>
    <property type="evidence" value="ECO:0007669"/>
    <property type="project" value="UniProtKB-KW"/>
</dbReference>
<dbReference type="SMART" id="SM00387">
    <property type="entry name" value="HATPase_c"/>
    <property type="match status" value="1"/>
</dbReference>
<organism evidence="11 12">
    <name type="scientific">Paenibacillus rhizophilus</name>
    <dbReference type="NCBI Taxonomy" id="1850366"/>
    <lineage>
        <taxon>Bacteria</taxon>
        <taxon>Bacillati</taxon>
        <taxon>Bacillota</taxon>
        <taxon>Bacilli</taxon>
        <taxon>Bacillales</taxon>
        <taxon>Paenibacillaceae</taxon>
        <taxon>Paenibacillus</taxon>
    </lineage>
</organism>
<dbReference type="SMART" id="SM00388">
    <property type="entry name" value="HisKA"/>
    <property type="match status" value="1"/>
</dbReference>
<reference evidence="11 12" key="1">
    <citation type="submission" date="2018-11" db="EMBL/GenBank/DDBJ databases">
        <title>Genome sequence of strain 7197.</title>
        <authorList>
            <person name="Gao J."/>
            <person name="Sun J."/>
        </authorList>
    </citation>
    <scope>NUCLEOTIDE SEQUENCE [LARGE SCALE GENOMIC DNA]</scope>
    <source>
        <strain evidence="11 12">7197</strain>
    </source>
</reference>
<dbReference type="GO" id="GO:0000155">
    <property type="term" value="F:phosphorelay sensor kinase activity"/>
    <property type="evidence" value="ECO:0007669"/>
    <property type="project" value="InterPro"/>
</dbReference>
<comment type="caution">
    <text evidence="11">The sequence shown here is derived from an EMBL/GenBank/DDBJ whole genome shotgun (WGS) entry which is preliminary data.</text>
</comment>
<dbReference type="InterPro" id="IPR036097">
    <property type="entry name" value="HisK_dim/P_sf"/>
</dbReference>
<keyword evidence="9" id="KW-0812">Transmembrane</keyword>
<dbReference type="Proteomes" id="UP000282529">
    <property type="component" value="Unassembled WGS sequence"/>
</dbReference>
<evidence type="ECO:0000313" key="11">
    <source>
        <dbReference type="EMBL" id="RQW09854.1"/>
    </source>
</evidence>
<dbReference type="PANTHER" id="PTHR43065">
    <property type="entry name" value="SENSOR HISTIDINE KINASE"/>
    <property type="match status" value="1"/>
</dbReference>
<evidence type="ECO:0000256" key="6">
    <source>
        <dbReference type="ARBA" id="ARBA00022777"/>
    </source>
</evidence>
<dbReference type="EC" id="2.7.13.3" evidence="2"/>
<keyword evidence="9" id="KW-1133">Transmembrane helix</keyword>
<feature type="transmembrane region" description="Helical" evidence="9">
    <location>
        <begin position="368"/>
        <end position="387"/>
    </location>
</feature>
<dbReference type="CDD" id="cd00082">
    <property type="entry name" value="HisKA"/>
    <property type="match status" value="1"/>
</dbReference>
<dbReference type="AlphaFoldDB" id="A0A3N9P453"/>
<dbReference type="Gene3D" id="1.10.287.130">
    <property type="match status" value="1"/>
</dbReference>
<evidence type="ECO:0000256" key="9">
    <source>
        <dbReference type="SAM" id="Phobius"/>
    </source>
</evidence>
<gene>
    <name evidence="11" type="ORF">EH198_17355</name>
</gene>
<dbReference type="Pfam" id="PF02518">
    <property type="entry name" value="HATPase_c"/>
    <property type="match status" value="1"/>
</dbReference>
<sequence>MKLPLHKIAAVVFVILLLASMIEIGISMERGKQEGTELSRWKLKWVSEAEGDHGQHPPSGDKGWIDVLSSGPQVEAPGETAAVWIRASLPPISSNSAALVNKVYGKNIRAYLDDTLVYGSSGSVGLSGSKILIPLNASQTGKELYIYCEGPDSRLGIDGEIKIESYGKLLNLYLKEDLMDIIIGGALIFVAVVLGVCSIFLKRELFFSGFLLMLIMLSSGVLMIYYSPYFSLVLGSRSKWMELFFDISLFTLLPAFTYFFEKLFGPGLYGGVTRLRKFQLVYSLFCLGLSILNIALSYCIDGLYRMFTVEIAGVLMIMQFLFLLGHAVRYALRGNVEAIIFTSGFAVFALTALSELSLFYMSGEGYHLYWWKWGIVIFLVSLIVIVGRKFAKNHEQVVEYSKELEKFNNDLQRSEKMEIISELAASVAHEVRNPLQVTRGFLQIIGEGSDSKEKEYLQLAISELDRAAHIINDFLTFAKPQMDEVECLDVGGELKHVAGILLPLAKMQESTIEIHLEDGLYVKFSSSKFKQALINLIKNGIEALQESGLVIITAWKSGGYVVISIRDSGEGMTSGEMARLGEPYFSNKTKGTGLGLMVTFRIIEAMNGTIEFKSIKGKGTEVIVKLPAVKP</sequence>
<feature type="transmembrane region" description="Helical" evidence="9">
    <location>
        <begin position="178"/>
        <end position="201"/>
    </location>
</feature>
<name>A0A3N9P453_9BACL</name>
<evidence type="ECO:0000313" key="12">
    <source>
        <dbReference type="Proteomes" id="UP000282529"/>
    </source>
</evidence>
<dbReference type="OrthoDB" id="9815750at2"/>
<keyword evidence="8" id="KW-0902">Two-component regulatory system</keyword>
<feature type="domain" description="Histidine kinase" evidence="10">
    <location>
        <begin position="426"/>
        <end position="630"/>
    </location>
</feature>
<dbReference type="SUPFAM" id="SSF55874">
    <property type="entry name" value="ATPase domain of HSP90 chaperone/DNA topoisomerase II/histidine kinase"/>
    <property type="match status" value="1"/>
</dbReference>
<comment type="catalytic activity">
    <reaction evidence="1">
        <text>ATP + protein L-histidine = ADP + protein N-phospho-L-histidine.</text>
        <dbReference type="EC" id="2.7.13.3"/>
    </reaction>
</comment>
<dbReference type="InterPro" id="IPR004358">
    <property type="entry name" value="Sig_transdc_His_kin-like_C"/>
</dbReference>
<keyword evidence="12" id="KW-1185">Reference proteome</keyword>
<dbReference type="PROSITE" id="PS50109">
    <property type="entry name" value="HIS_KIN"/>
    <property type="match status" value="1"/>
</dbReference>
<keyword evidence="6 11" id="KW-0418">Kinase</keyword>
<keyword evidence="9" id="KW-0472">Membrane</keyword>
<dbReference type="SUPFAM" id="SSF47384">
    <property type="entry name" value="Homodimeric domain of signal transducing histidine kinase"/>
    <property type="match status" value="1"/>
</dbReference>
<feature type="transmembrane region" description="Helical" evidence="9">
    <location>
        <begin position="280"/>
        <end position="300"/>
    </location>
</feature>
<dbReference type="InterPro" id="IPR003594">
    <property type="entry name" value="HATPase_dom"/>
</dbReference>
<keyword evidence="3" id="KW-0597">Phosphoprotein</keyword>
<evidence type="ECO:0000256" key="5">
    <source>
        <dbReference type="ARBA" id="ARBA00022741"/>
    </source>
</evidence>
<feature type="transmembrane region" description="Helical" evidence="9">
    <location>
        <begin position="6"/>
        <end position="26"/>
    </location>
</feature>
<dbReference type="InterPro" id="IPR005467">
    <property type="entry name" value="His_kinase_dom"/>
</dbReference>
<proteinExistence type="predicted"/>
<dbReference type="RefSeq" id="WP_124696776.1">
    <property type="nucleotide sequence ID" value="NZ_JBHUFE010000005.1"/>
</dbReference>
<keyword evidence="4" id="KW-0808">Transferase</keyword>
<feature type="transmembrane region" description="Helical" evidence="9">
    <location>
        <begin position="240"/>
        <end position="260"/>
    </location>
</feature>
<feature type="transmembrane region" description="Helical" evidence="9">
    <location>
        <begin position="312"/>
        <end position="332"/>
    </location>
</feature>
<evidence type="ECO:0000256" key="2">
    <source>
        <dbReference type="ARBA" id="ARBA00012438"/>
    </source>
</evidence>
<dbReference type="EMBL" id="RQPI01000011">
    <property type="protein sequence ID" value="RQW09854.1"/>
    <property type="molecule type" value="Genomic_DNA"/>
</dbReference>
<dbReference type="InterPro" id="IPR036890">
    <property type="entry name" value="HATPase_C_sf"/>
</dbReference>
<protein>
    <recommendedName>
        <fullName evidence="2">histidine kinase</fullName>
        <ecNumber evidence="2">2.7.13.3</ecNumber>
    </recommendedName>
</protein>
<dbReference type="PRINTS" id="PR00344">
    <property type="entry name" value="BCTRLSENSOR"/>
</dbReference>
<evidence type="ECO:0000256" key="7">
    <source>
        <dbReference type="ARBA" id="ARBA00022840"/>
    </source>
</evidence>
<evidence type="ECO:0000259" key="10">
    <source>
        <dbReference type="PROSITE" id="PS50109"/>
    </source>
</evidence>
<accession>A0A3N9P453</accession>
<evidence type="ECO:0000256" key="1">
    <source>
        <dbReference type="ARBA" id="ARBA00000085"/>
    </source>
</evidence>
<keyword evidence="5" id="KW-0547">Nucleotide-binding</keyword>
<feature type="transmembrane region" description="Helical" evidence="9">
    <location>
        <begin position="338"/>
        <end position="361"/>
    </location>
</feature>
<dbReference type="PANTHER" id="PTHR43065:SF53">
    <property type="entry name" value="SPORULATION KINASE B"/>
    <property type="match status" value="1"/>
</dbReference>
<keyword evidence="7" id="KW-0067">ATP-binding</keyword>